<accession>A0A917JLR9</accession>
<proteinExistence type="predicted"/>
<dbReference type="RefSeq" id="WP_188918388.1">
    <property type="nucleotide sequence ID" value="NZ_BMPZ01000002.1"/>
</dbReference>
<evidence type="ECO:0000313" key="3">
    <source>
        <dbReference type="Proteomes" id="UP000613743"/>
    </source>
</evidence>
<keyword evidence="3" id="KW-1185">Reference proteome</keyword>
<organism evidence="2 3">
    <name type="scientific">Shewanella gelidii</name>
    <dbReference type="NCBI Taxonomy" id="1642821"/>
    <lineage>
        <taxon>Bacteria</taxon>
        <taxon>Pseudomonadati</taxon>
        <taxon>Pseudomonadota</taxon>
        <taxon>Gammaproteobacteria</taxon>
        <taxon>Alteromonadales</taxon>
        <taxon>Shewanellaceae</taxon>
        <taxon>Shewanella</taxon>
    </lineage>
</organism>
<evidence type="ECO:0000313" key="2">
    <source>
        <dbReference type="EMBL" id="GGI74019.1"/>
    </source>
</evidence>
<name>A0A917JLR9_9GAMM</name>
<reference evidence="2" key="1">
    <citation type="journal article" date="2014" name="Int. J. Syst. Evol. Microbiol.">
        <title>Complete genome sequence of Corynebacterium casei LMG S-19264T (=DSM 44701T), isolated from a smear-ripened cheese.</title>
        <authorList>
            <consortium name="US DOE Joint Genome Institute (JGI-PGF)"/>
            <person name="Walter F."/>
            <person name="Albersmeier A."/>
            <person name="Kalinowski J."/>
            <person name="Ruckert C."/>
        </authorList>
    </citation>
    <scope>NUCLEOTIDE SEQUENCE</scope>
    <source>
        <strain evidence="2">JCM 30804</strain>
    </source>
</reference>
<evidence type="ECO:0008006" key="4">
    <source>
        <dbReference type="Google" id="ProtNLM"/>
    </source>
</evidence>
<feature type="coiled-coil region" evidence="1">
    <location>
        <begin position="72"/>
        <end position="99"/>
    </location>
</feature>
<evidence type="ECO:0000256" key="1">
    <source>
        <dbReference type="SAM" id="Coils"/>
    </source>
</evidence>
<keyword evidence="1" id="KW-0175">Coiled coil</keyword>
<sequence>MSLIDKVLAAAKSIADEGKQPSLALIKARTANKIPMPILIQGLQTFRSLPEAERAKITLSVEPTEPTQELTLENLAERLAILEQQVKHLQDKNQHLEQQIDSLTPEENG</sequence>
<gene>
    <name evidence="2" type="ORF">GCM10009332_09420</name>
</gene>
<dbReference type="Proteomes" id="UP000613743">
    <property type="component" value="Unassembled WGS sequence"/>
</dbReference>
<dbReference type="AlphaFoldDB" id="A0A917JLR9"/>
<comment type="caution">
    <text evidence="2">The sequence shown here is derived from an EMBL/GenBank/DDBJ whole genome shotgun (WGS) entry which is preliminary data.</text>
</comment>
<protein>
    <recommendedName>
        <fullName evidence="4">KfrA N-terminal DNA-binding domain-containing protein</fullName>
    </recommendedName>
</protein>
<dbReference type="EMBL" id="BMPZ01000002">
    <property type="protein sequence ID" value="GGI74019.1"/>
    <property type="molecule type" value="Genomic_DNA"/>
</dbReference>
<reference evidence="2" key="2">
    <citation type="submission" date="2020-09" db="EMBL/GenBank/DDBJ databases">
        <authorList>
            <person name="Sun Q."/>
            <person name="Ohkuma M."/>
        </authorList>
    </citation>
    <scope>NUCLEOTIDE SEQUENCE</scope>
    <source>
        <strain evidence="2">JCM 30804</strain>
    </source>
</reference>